<dbReference type="SUPFAM" id="SSF48371">
    <property type="entry name" value="ARM repeat"/>
    <property type="match status" value="1"/>
</dbReference>
<dbReference type="InterPro" id="IPR036770">
    <property type="entry name" value="Ankyrin_rpt-contain_sf"/>
</dbReference>
<organism evidence="1 2">
    <name type="scientific">Streptomyces poriferorum</name>
    <dbReference type="NCBI Taxonomy" id="2798799"/>
    <lineage>
        <taxon>Bacteria</taxon>
        <taxon>Bacillati</taxon>
        <taxon>Actinomycetota</taxon>
        <taxon>Actinomycetes</taxon>
        <taxon>Kitasatosporales</taxon>
        <taxon>Streptomycetaceae</taxon>
        <taxon>Streptomyces</taxon>
    </lineage>
</organism>
<dbReference type="Proteomes" id="UP001235744">
    <property type="component" value="Chromosome"/>
</dbReference>
<dbReference type="Pfam" id="PF13646">
    <property type="entry name" value="HEAT_2"/>
    <property type="match status" value="1"/>
</dbReference>
<evidence type="ECO:0000313" key="2">
    <source>
        <dbReference type="Proteomes" id="UP001235744"/>
    </source>
</evidence>
<dbReference type="Gene3D" id="1.25.40.20">
    <property type="entry name" value="Ankyrin repeat-containing domain"/>
    <property type="match status" value="1"/>
</dbReference>
<dbReference type="SUPFAM" id="SSF48403">
    <property type="entry name" value="Ankyrin repeat"/>
    <property type="match status" value="1"/>
</dbReference>
<dbReference type="InterPro" id="IPR011989">
    <property type="entry name" value="ARM-like"/>
</dbReference>
<keyword evidence="2" id="KW-1185">Reference proteome</keyword>
<dbReference type="EMBL" id="CP120988">
    <property type="protein sequence ID" value="WLQ57150.1"/>
    <property type="molecule type" value="Genomic_DNA"/>
</dbReference>
<name>A0ABY9IPK6_9ACTN</name>
<dbReference type="RefSeq" id="WP_306071218.1">
    <property type="nucleotide sequence ID" value="NZ_CP120988.1"/>
</dbReference>
<accession>A0ABY9IPK6</accession>
<proteinExistence type="predicted"/>
<protein>
    <submittedName>
        <fullName evidence="1">HEAT repeat domain-containing protein</fullName>
    </submittedName>
</protein>
<reference evidence="1 2" key="1">
    <citation type="submission" date="2023-03" db="EMBL/GenBank/DDBJ databases">
        <title>Isolation and description of six Streptomyces strains from soil environments, able to metabolize different microbial glucans.</title>
        <authorList>
            <person name="Widen T."/>
            <person name="Larsbrink J."/>
        </authorList>
    </citation>
    <scope>NUCLEOTIDE SEQUENCE [LARGE SCALE GENOMIC DNA]</scope>
    <source>
        <strain evidence="1 2">Alt2</strain>
    </source>
</reference>
<evidence type="ECO:0000313" key="1">
    <source>
        <dbReference type="EMBL" id="WLQ57150.1"/>
    </source>
</evidence>
<sequence>MTEADPETTDALCLAVAAFDGRRADALLDAGADPLRPLPDGSTPLLRAVASGNAGVTVALLRHAEGRLTKEERTALLFCARHWYETSAEAGLRLATGASGPVESRRFVDDFDGNVYHVITLGGMRVCDGHSAVLTRLEAEFGFHRSFDDLFARALARADGEHADWWEATLALAKRSDVESWEATLALRSDADPLRRRFAADLVWCFLIVEHSAPSGEWPWERLAVDVLLPWAAEETDPAVLVSVLRGLDSVDVDDPKIEEVGLTLRTHPDPRVRVQVPRMLRRTRHTYTHPEALDVLATLARDPDARVRGNVCEVLYEFEGRSPAVADILAGFLDEDDQLVRIKAVSGLADADDPRCVEGARLIGPVDRADQDTWLLDAAERYAQRRTAAAGS</sequence>
<dbReference type="InterPro" id="IPR016024">
    <property type="entry name" value="ARM-type_fold"/>
</dbReference>
<dbReference type="Gene3D" id="1.25.10.10">
    <property type="entry name" value="Leucine-rich Repeat Variant"/>
    <property type="match status" value="1"/>
</dbReference>
<gene>
    <name evidence="1" type="ORF">P8A19_17590</name>
</gene>